<evidence type="ECO:0000259" key="2">
    <source>
        <dbReference type="Pfam" id="PF00582"/>
    </source>
</evidence>
<reference evidence="3" key="1">
    <citation type="submission" date="2024-06" db="EMBL/GenBank/DDBJ databases">
        <title>Streptomyces sp. strain HUAS MG91 genome sequences.</title>
        <authorList>
            <person name="Mo P."/>
        </authorList>
    </citation>
    <scope>NUCLEOTIDE SEQUENCE</scope>
    <source>
        <strain evidence="3">HUAS MG91</strain>
    </source>
</reference>
<dbReference type="PANTHER" id="PTHR46268:SF6">
    <property type="entry name" value="UNIVERSAL STRESS PROTEIN UP12"/>
    <property type="match status" value="1"/>
</dbReference>
<protein>
    <submittedName>
        <fullName evidence="3">Universal stress protein</fullName>
    </submittedName>
</protein>
<dbReference type="PRINTS" id="PR01438">
    <property type="entry name" value="UNVRSLSTRESS"/>
</dbReference>
<dbReference type="SUPFAM" id="SSF52402">
    <property type="entry name" value="Adenine nucleotide alpha hydrolases-like"/>
    <property type="match status" value="1"/>
</dbReference>
<comment type="similarity">
    <text evidence="1">Belongs to the universal stress protein A family.</text>
</comment>
<dbReference type="EMBL" id="CP159534">
    <property type="protein sequence ID" value="XCJ73810.1"/>
    <property type="molecule type" value="Genomic_DNA"/>
</dbReference>
<dbReference type="InterPro" id="IPR006016">
    <property type="entry name" value="UspA"/>
</dbReference>
<evidence type="ECO:0000313" key="3">
    <source>
        <dbReference type="EMBL" id="XCJ73810.1"/>
    </source>
</evidence>
<sequence>MSGSDEASAPRPLRVVVGVNGEPGSRTALRRAAAEARHRRAELWPVLAWQPPCGGLGVRHATVDPLPAEAWQDLARGTLLGTLDEVFPDGPGARVHALLAQGSPGRVLVDTADREDDLLVVGAGHRGTLHRLLQPSVSRYCLARAHCPVLAVPPSPLEAELAAAHRRNLWRLRLDTRHFAEETAAPDDGAPVA</sequence>
<dbReference type="Pfam" id="PF00582">
    <property type="entry name" value="Usp"/>
    <property type="match status" value="1"/>
</dbReference>
<dbReference type="RefSeq" id="WP_353945261.1">
    <property type="nucleotide sequence ID" value="NZ_CP159534.1"/>
</dbReference>
<dbReference type="PANTHER" id="PTHR46268">
    <property type="entry name" value="STRESS RESPONSE PROTEIN NHAX"/>
    <property type="match status" value="1"/>
</dbReference>
<dbReference type="Gene3D" id="3.40.50.620">
    <property type="entry name" value="HUPs"/>
    <property type="match status" value="1"/>
</dbReference>
<dbReference type="InterPro" id="IPR006015">
    <property type="entry name" value="Universal_stress_UspA"/>
</dbReference>
<feature type="domain" description="UspA" evidence="2">
    <location>
        <begin position="14"/>
        <end position="153"/>
    </location>
</feature>
<accession>A0AAU8IZ96</accession>
<organism evidence="3">
    <name type="scientific">Streptomyces tabacisoli</name>
    <dbReference type="NCBI Taxonomy" id="3156398"/>
    <lineage>
        <taxon>Bacteria</taxon>
        <taxon>Bacillati</taxon>
        <taxon>Actinomycetota</taxon>
        <taxon>Actinomycetes</taxon>
        <taxon>Kitasatosporales</taxon>
        <taxon>Streptomycetaceae</taxon>
        <taxon>Streptomyces</taxon>
    </lineage>
</organism>
<dbReference type="AlphaFoldDB" id="A0AAU8IZ96"/>
<dbReference type="KEGG" id="stac:ABII15_29330"/>
<evidence type="ECO:0000256" key="1">
    <source>
        <dbReference type="ARBA" id="ARBA00008791"/>
    </source>
</evidence>
<gene>
    <name evidence="3" type="ORF">ABII15_29330</name>
</gene>
<proteinExistence type="inferred from homology"/>
<dbReference type="InterPro" id="IPR014729">
    <property type="entry name" value="Rossmann-like_a/b/a_fold"/>
</dbReference>
<name>A0AAU8IZ96_9ACTN</name>